<dbReference type="Proteomes" id="UP000077202">
    <property type="component" value="Unassembled WGS sequence"/>
</dbReference>
<name>A0A176W767_MARPO</name>
<evidence type="ECO:0000313" key="2">
    <source>
        <dbReference type="EMBL" id="OAE28819.1"/>
    </source>
</evidence>
<feature type="region of interest" description="Disordered" evidence="1">
    <location>
        <begin position="78"/>
        <end position="103"/>
    </location>
</feature>
<comment type="caution">
    <text evidence="2">The sequence shown here is derived from an EMBL/GenBank/DDBJ whole genome shotgun (WGS) entry which is preliminary data.</text>
</comment>
<dbReference type="EMBL" id="LVLJ01001662">
    <property type="protein sequence ID" value="OAE28819.1"/>
    <property type="molecule type" value="Genomic_DNA"/>
</dbReference>
<gene>
    <name evidence="2" type="ORF">AXG93_2534s1000</name>
</gene>
<reference evidence="2" key="1">
    <citation type="submission" date="2016-03" db="EMBL/GenBank/DDBJ databases">
        <title>Mechanisms controlling the formation of the plant cell surface in tip-growing cells are functionally conserved among land plants.</title>
        <authorList>
            <person name="Honkanen S."/>
            <person name="Jones V.A."/>
            <person name="Morieri G."/>
            <person name="Champion C."/>
            <person name="Hetherington A.J."/>
            <person name="Kelly S."/>
            <person name="Saint-Marcoux D."/>
            <person name="Proust H."/>
            <person name="Prescott H."/>
            <person name="Dolan L."/>
        </authorList>
    </citation>
    <scope>NUCLEOTIDE SEQUENCE [LARGE SCALE GENOMIC DNA]</scope>
    <source>
        <tissue evidence="2">Whole gametophyte</tissue>
    </source>
</reference>
<dbReference type="AlphaFoldDB" id="A0A176W767"/>
<sequence length="103" mass="11576">MSEDISSLTYEYAVEEENLRTPKCGSSELQCEEPLRSLEKADVPESKTNEEHAKELTLGQDILEHVVEQIGETVVESPKIPSPQMSSGMTKPKVEKRYLLPTQ</sequence>
<feature type="compositionally biased region" description="Basic and acidic residues" evidence="1">
    <location>
        <begin position="33"/>
        <end position="52"/>
    </location>
</feature>
<protein>
    <submittedName>
        <fullName evidence="2">Uncharacterized protein</fullName>
    </submittedName>
</protein>
<proteinExistence type="predicted"/>
<accession>A0A176W767</accession>
<evidence type="ECO:0000256" key="1">
    <source>
        <dbReference type="SAM" id="MobiDB-lite"/>
    </source>
</evidence>
<organism evidence="2 3">
    <name type="scientific">Marchantia polymorpha subsp. ruderalis</name>
    <dbReference type="NCBI Taxonomy" id="1480154"/>
    <lineage>
        <taxon>Eukaryota</taxon>
        <taxon>Viridiplantae</taxon>
        <taxon>Streptophyta</taxon>
        <taxon>Embryophyta</taxon>
        <taxon>Marchantiophyta</taxon>
        <taxon>Marchantiopsida</taxon>
        <taxon>Marchantiidae</taxon>
        <taxon>Marchantiales</taxon>
        <taxon>Marchantiaceae</taxon>
        <taxon>Marchantia</taxon>
    </lineage>
</organism>
<evidence type="ECO:0000313" key="3">
    <source>
        <dbReference type="Proteomes" id="UP000077202"/>
    </source>
</evidence>
<keyword evidence="3" id="KW-1185">Reference proteome</keyword>
<feature type="compositionally biased region" description="Basic and acidic residues" evidence="1">
    <location>
        <begin position="92"/>
        <end position="103"/>
    </location>
</feature>
<feature type="region of interest" description="Disordered" evidence="1">
    <location>
        <begin position="19"/>
        <end position="52"/>
    </location>
</feature>